<feature type="compositionally biased region" description="Basic and acidic residues" evidence="1">
    <location>
        <begin position="75"/>
        <end position="84"/>
    </location>
</feature>
<proteinExistence type="predicted"/>
<reference evidence="2" key="1">
    <citation type="submission" date="2022-08" db="EMBL/GenBank/DDBJ databases">
        <authorList>
            <person name="Kallberg Y."/>
            <person name="Tangrot J."/>
            <person name="Rosling A."/>
        </authorList>
    </citation>
    <scope>NUCLEOTIDE SEQUENCE</scope>
    <source>
        <strain evidence="2">Wild A</strain>
    </source>
</reference>
<accession>A0A9W4T6R3</accession>
<comment type="caution">
    <text evidence="2">The sequence shown here is derived from an EMBL/GenBank/DDBJ whole genome shotgun (WGS) entry which is preliminary data.</text>
</comment>
<feature type="non-terminal residue" evidence="2">
    <location>
        <position position="100"/>
    </location>
</feature>
<dbReference type="Proteomes" id="UP001153678">
    <property type="component" value="Unassembled WGS sequence"/>
</dbReference>
<keyword evidence="3" id="KW-1185">Reference proteome</keyword>
<evidence type="ECO:0000313" key="3">
    <source>
        <dbReference type="Proteomes" id="UP001153678"/>
    </source>
</evidence>
<feature type="compositionally biased region" description="Basic and acidic residues" evidence="1">
    <location>
        <begin position="91"/>
        <end position="100"/>
    </location>
</feature>
<evidence type="ECO:0000256" key="1">
    <source>
        <dbReference type="SAM" id="MobiDB-lite"/>
    </source>
</evidence>
<dbReference type="AlphaFoldDB" id="A0A9W4T6R3"/>
<gene>
    <name evidence="2" type="ORF">FWILDA_LOCUS16621</name>
</gene>
<evidence type="ECO:0000313" key="2">
    <source>
        <dbReference type="EMBL" id="CAI2194528.1"/>
    </source>
</evidence>
<organism evidence="2 3">
    <name type="scientific">Funneliformis geosporum</name>
    <dbReference type="NCBI Taxonomy" id="1117311"/>
    <lineage>
        <taxon>Eukaryota</taxon>
        <taxon>Fungi</taxon>
        <taxon>Fungi incertae sedis</taxon>
        <taxon>Mucoromycota</taxon>
        <taxon>Glomeromycotina</taxon>
        <taxon>Glomeromycetes</taxon>
        <taxon>Glomerales</taxon>
        <taxon>Glomeraceae</taxon>
        <taxon>Funneliformis</taxon>
    </lineage>
</organism>
<sequence>MRDLIYKWGQASINKAYVASVASDDENMKDNSTSMIKKLSHSDQNGKSAFKLKEFASNSSVRHDSRFSSSTHMSNTEKKVKNDDQYSWLQEVHDLDGNPE</sequence>
<name>A0A9W4T6R3_9GLOM</name>
<dbReference type="EMBL" id="CAMKVN010011028">
    <property type="protein sequence ID" value="CAI2194528.1"/>
    <property type="molecule type" value="Genomic_DNA"/>
</dbReference>
<protein>
    <submittedName>
        <fullName evidence="2">17104_t:CDS:1</fullName>
    </submittedName>
</protein>
<feature type="region of interest" description="Disordered" evidence="1">
    <location>
        <begin position="61"/>
        <end position="100"/>
    </location>
</feature>